<dbReference type="KEGG" id="fpf:DCC35_13185"/>
<evidence type="ECO:0008006" key="3">
    <source>
        <dbReference type="Google" id="ProtNLM"/>
    </source>
</evidence>
<accession>A0A4D7JHZ7</accession>
<dbReference type="RefSeq" id="WP_137091226.1">
    <property type="nucleotide sequence ID" value="NZ_CP028923.1"/>
</dbReference>
<evidence type="ECO:0000313" key="2">
    <source>
        <dbReference type="Proteomes" id="UP000298616"/>
    </source>
</evidence>
<dbReference type="EMBL" id="CP028923">
    <property type="protein sequence ID" value="QCK15629.1"/>
    <property type="molecule type" value="Genomic_DNA"/>
</dbReference>
<keyword evidence="2" id="KW-1185">Reference proteome</keyword>
<dbReference type="InterPro" id="IPR019587">
    <property type="entry name" value="Polyketide_cyclase/dehydratase"/>
</dbReference>
<dbReference type="Gene3D" id="3.30.530.20">
    <property type="match status" value="1"/>
</dbReference>
<sequence>MRTLKNEVLIDAHIDKIWKSLAITDKLDTYDPTVKKSTATSEIKSGIGASRKVDMLDGKNWFEEKCTTYKPNKALEYTLTACSFPVHKLQHDYSFEQIGDKVKVIQKMNIEMKYGLLGKLMFAMLKSKWNSGNKQFLGGLKMASEKK</sequence>
<evidence type="ECO:0000313" key="1">
    <source>
        <dbReference type="EMBL" id="QCK15629.1"/>
    </source>
</evidence>
<protein>
    <recommendedName>
        <fullName evidence="3">Polyketide cyclase / dehydrase and lipid transport</fullName>
    </recommendedName>
</protein>
<dbReference type="CDD" id="cd07821">
    <property type="entry name" value="PYR_PYL_RCAR_like"/>
    <property type="match status" value="1"/>
</dbReference>
<dbReference type="InterPro" id="IPR023393">
    <property type="entry name" value="START-like_dom_sf"/>
</dbReference>
<dbReference type="OrthoDB" id="2355173at2"/>
<dbReference type="Pfam" id="PF10604">
    <property type="entry name" value="Polyketide_cyc2"/>
    <property type="match status" value="1"/>
</dbReference>
<reference evidence="1 2" key="1">
    <citation type="submission" date="2018-04" db="EMBL/GenBank/DDBJ databases">
        <title>Complete genome uncultured novel isolate.</title>
        <authorList>
            <person name="Merlino G."/>
        </authorList>
    </citation>
    <scope>NUCLEOTIDE SEQUENCE [LARGE SCALE GENOMIC DNA]</scope>
    <source>
        <strain evidence="2">R1DC9</strain>
    </source>
</reference>
<dbReference type="Proteomes" id="UP000298616">
    <property type="component" value="Chromosome"/>
</dbReference>
<organism evidence="1 2">
    <name type="scientific">Mangrovivirga cuniculi</name>
    <dbReference type="NCBI Taxonomy" id="2715131"/>
    <lineage>
        <taxon>Bacteria</taxon>
        <taxon>Pseudomonadati</taxon>
        <taxon>Bacteroidota</taxon>
        <taxon>Cytophagia</taxon>
        <taxon>Cytophagales</taxon>
        <taxon>Mangrovivirgaceae</taxon>
        <taxon>Mangrovivirga</taxon>
    </lineage>
</organism>
<dbReference type="SUPFAM" id="SSF55961">
    <property type="entry name" value="Bet v1-like"/>
    <property type="match status" value="1"/>
</dbReference>
<name>A0A4D7JHZ7_9BACT</name>
<proteinExistence type="predicted"/>
<gene>
    <name evidence="1" type="ORF">DCC35_13185</name>
</gene>
<dbReference type="AlphaFoldDB" id="A0A4D7JHZ7"/>